<keyword evidence="2" id="KW-0175">Coiled coil</keyword>
<evidence type="ECO:0000259" key="4">
    <source>
        <dbReference type="PROSITE" id="PS51231"/>
    </source>
</evidence>
<feature type="compositionally biased region" description="Basic and acidic residues" evidence="3">
    <location>
        <begin position="956"/>
        <end position="983"/>
    </location>
</feature>
<dbReference type="FunFam" id="1.10.238.150:FF:000001">
    <property type="entry name" value="Dishevelled associated activator of morphogenesis 1"/>
    <property type="match status" value="1"/>
</dbReference>
<dbReference type="SUPFAM" id="SSF48371">
    <property type="entry name" value="ARM repeat"/>
    <property type="match status" value="1"/>
</dbReference>
<dbReference type="InterPro" id="IPR042201">
    <property type="entry name" value="FH2_Formin_sf"/>
</dbReference>
<evidence type="ECO:0000259" key="5">
    <source>
        <dbReference type="PROSITE" id="PS51232"/>
    </source>
</evidence>
<keyword evidence="1" id="KW-0879">Wnt signaling pathway</keyword>
<dbReference type="Pfam" id="PF02181">
    <property type="entry name" value="FH2"/>
    <property type="match status" value="1"/>
</dbReference>
<dbReference type="InterPro" id="IPR014768">
    <property type="entry name" value="GBD/FH3_dom"/>
</dbReference>
<dbReference type="Ensembl" id="ENSDLAT00005028737.2">
    <property type="protein sequence ID" value="ENSDLAP00005026930.2"/>
    <property type="gene ID" value="ENSDLAG00005012000.2"/>
</dbReference>
<sequence>MAPRKRGGGGRGGLSFIFCCFNSSDHPEITYRLREDFALQAMEPALPMPGYDELDGMFSELVDELDLTEKHREAMFALPAEKKWQIYCSKKKEQEENKSATSWPEYYIDQLNSMAARTTLLALEKEDEEERNKTIESLKTALRTQPMRFVTRFIDLDGLTCILNFLKSMDYETTESQIHTSLIGCIKALMNNSQGRAHVLSHSESINIIAQSLATENIKTKVAVLEIMGAVCLVPGGHKKILQAMLHYQRFACERTRFQTLINDLDRSTGRYRDEVNLKTAIMSFINAVLSQGAGETSVEFRIHLRYEFLMLGIQPVIDKLRSHENSTLDRHLDYFEMLRNEDELALSKRFESVHIDTKSATQVFDLIRKKMNHTEAYPHFMSVLHHCLLMPHKRSGNTVQYWLLLDRIVQQMVLQNDKGHDPDVTPLENFNVKNVVRMLVNENEVKQWKEQAEKMRKEHHELQQKFDKKERECDAKTQEKEDMMQTLNKMKEKLEKESHEHKNVKQQVAELTARLHELSTRQAAVVPGGPPLTPGPPGGPLPPPPMPAFAGMCPPPPPPPPGGMMPPPPPPTPSPGWTPTSSWTPTHRRHPSPTRTENKLEGTVWMDVDDAKVFKILDLDDIEKTFSAYQRQQKEAEDDTLSSKKVKELSVIDGRRAQNCNILLSRLKLSNEEMKRAILTMDEQEDLPKDMLEQLLKFVPEKSDVDLLEEHKHELDRMAKPDRFLYEMSRINHYQQRLQSLYFKKKFAERIAEMKPKVEALTKASKEILHSRNLKQLLEVVLAFGNFMNKGQRGNAYGFKVSSLNKIADTKSSIDKNITLLHYLITILEKKYPKVLMFQEDLQNVSEAAKVNMTELEKDIGNLRSGLKSVESELEYQKKRPQELGDKFVSVVSQFITVASFSFSDVEDSLTEAKELFLRAVKHFGEDASKMQPDEFFGIFDQFLQSFSEAQQENENMRKRKEEEERRAKMEAQLKEQREKERKARKAKANGEDDGGEFDDLVSALRSGEVFDKDLSKMKRNRKRINSQTTDSRERPVTKLNF</sequence>
<evidence type="ECO:0000313" key="8">
    <source>
        <dbReference type="Proteomes" id="UP000694389"/>
    </source>
</evidence>
<dbReference type="GeneTree" id="ENSGT00940000156452"/>
<dbReference type="Proteomes" id="UP000694389">
    <property type="component" value="Unassembled WGS sequence"/>
</dbReference>
<feature type="region of interest" description="Disordered" evidence="3">
    <location>
        <begin position="1014"/>
        <end position="1043"/>
    </location>
</feature>
<dbReference type="SUPFAM" id="SSF101447">
    <property type="entry name" value="Formin homology 2 domain (FH2 domain)"/>
    <property type="match status" value="1"/>
</dbReference>
<feature type="compositionally biased region" description="Pro residues" evidence="3">
    <location>
        <begin position="555"/>
        <end position="577"/>
    </location>
</feature>
<dbReference type="InterPro" id="IPR011989">
    <property type="entry name" value="ARM-like"/>
</dbReference>
<dbReference type="SMART" id="SM00498">
    <property type="entry name" value="FH2"/>
    <property type="match status" value="1"/>
</dbReference>
<evidence type="ECO:0000256" key="3">
    <source>
        <dbReference type="SAM" id="MobiDB-lite"/>
    </source>
</evidence>
<evidence type="ECO:0000313" key="7">
    <source>
        <dbReference type="Ensembl" id="ENSDLAP00005026930.2"/>
    </source>
</evidence>
<evidence type="ECO:0000259" key="6">
    <source>
        <dbReference type="PROSITE" id="PS51444"/>
    </source>
</evidence>
<dbReference type="Gene3D" id="1.25.10.10">
    <property type="entry name" value="Leucine-rich Repeat Variant"/>
    <property type="match status" value="1"/>
</dbReference>
<feature type="coiled-coil region" evidence="2">
    <location>
        <begin position="840"/>
        <end position="874"/>
    </location>
</feature>
<dbReference type="SMART" id="SM01139">
    <property type="entry name" value="Drf_FH3"/>
    <property type="match status" value="1"/>
</dbReference>
<keyword evidence="8" id="KW-1185">Reference proteome</keyword>
<evidence type="ECO:0000256" key="1">
    <source>
        <dbReference type="ARBA" id="ARBA00022687"/>
    </source>
</evidence>
<organism evidence="7 8">
    <name type="scientific">Dicentrarchus labrax</name>
    <name type="common">European seabass</name>
    <name type="synonym">Morone labrax</name>
    <dbReference type="NCBI Taxonomy" id="13489"/>
    <lineage>
        <taxon>Eukaryota</taxon>
        <taxon>Metazoa</taxon>
        <taxon>Chordata</taxon>
        <taxon>Craniata</taxon>
        <taxon>Vertebrata</taxon>
        <taxon>Euteleostomi</taxon>
        <taxon>Actinopterygii</taxon>
        <taxon>Neopterygii</taxon>
        <taxon>Teleostei</taxon>
        <taxon>Neoteleostei</taxon>
        <taxon>Acanthomorphata</taxon>
        <taxon>Eupercaria</taxon>
        <taxon>Moronidae</taxon>
        <taxon>Dicentrarchus</taxon>
    </lineage>
</organism>
<feature type="domain" description="GBD/FH3" evidence="5">
    <location>
        <begin position="46"/>
        <end position="421"/>
    </location>
</feature>
<reference evidence="7" key="1">
    <citation type="submission" date="2025-08" db="UniProtKB">
        <authorList>
            <consortium name="Ensembl"/>
        </authorList>
    </citation>
    <scope>IDENTIFICATION</scope>
</reference>
<evidence type="ECO:0008006" key="9">
    <source>
        <dbReference type="Google" id="ProtNLM"/>
    </source>
</evidence>
<dbReference type="FunFam" id="1.20.58.2220:FF:000002">
    <property type="entry name" value="Dishevelled associated activator of morphogenesis 1"/>
    <property type="match status" value="1"/>
</dbReference>
<dbReference type="PROSITE" id="PS51231">
    <property type="entry name" value="DAD"/>
    <property type="match status" value="1"/>
</dbReference>
<dbReference type="InterPro" id="IPR016024">
    <property type="entry name" value="ARM-type_fold"/>
</dbReference>
<protein>
    <recommendedName>
        <fullName evidence="9">Disheveled-associated activator of morphogenesis 1</fullName>
    </recommendedName>
</protein>
<dbReference type="InterPro" id="IPR010473">
    <property type="entry name" value="GTPase-bd"/>
</dbReference>
<dbReference type="Pfam" id="PF06367">
    <property type="entry name" value="Drf_FH3"/>
    <property type="match status" value="1"/>
</dbReference>
<dbReference type="PROSITE" id="PS51444">
    <property type="entry name" value="FH2"/>
    <property type="match status" value="1"/>
</dbReference>
<dbReference type="Gene3D" id="1.10.238.150">
    <property type="entry name" value="Formin, FH3 diaphanous domain"/>
    <property type="match status" value="1"/>
</dbReference>
<dbReference type="PANTHER" id="PTHR45725:SF16">
    <property type="entry name" value="DISHEVELED-ASSOCIATED ACTIVATOR OF MORPHOGENESIS 1"/>
    <property type="match status" value="1"/>
</dbReference>
<accession>A0A8C4EZZ3</accession>
<feature type="compositionally biased region" description="Basic and acidic residues" evidence="3">
    <location>
        <begin position="1032"/>
        <end position="1043"/>
    </location>
</feature>
<dbReference type="GO" id="GO:0016055">
    <property type="term" value="P:Wnt signaling pathway"/>
    <property type="evidence" value="ECO:0007669"/>
    <property type="project" value="UniProtKB-KW"/>
</dbReference>
<reference evidence="7" key="2">
    <citation type="submission" date="2025-09" db="UniProtKB">
        <authorList>
            <consortium name="Ensembl"/>
        </authorList>
    </citation>
    <scope>IDENTIFICATION</scope>
</reference>
<feature type="region of interest" description="Disordered" evidence="3">
    <location>
        <begin position="951"/>
        <end position="1000"/>
    </location>
</feature>
<dbReference type="SMART" id="SM01140">
    <property type="entry name" value="Drf_GBD"/>
    <property type="match status" value="1"/>
</dbReference>
<dbReference type="GO" id="GO:0003779">
    <property type="term" value="F:actin binding"/>
    <property type="evidence" value="ECO:0007669"/>
    <property type="project" value="InterPro"/>
</dbReference>
<name>A0A8C4EZZ3_DICLA</name>
<dbReference type="GO" id="GO:0031267">
    <property type="term" value="F:small GTPase binding"/>
    <property type="evidence" value="ECO:0007669"/>
    <property type="project" value="InterPro"/>
</dbReference>
<dbReference type="FunFam" id="1.25.10.10:FF:000012">
    <property type="entry name" value="Dishevelled associated activator of morphogenesis 2"/>
    <property type="match status" value="1"/>
</dbReference>
<dbReference type="InterPro" id="IPR010472">
    <property type="entry name" value="FH3_dom"/>
</dbReference>
<dbReference type="GO" id="GO:0030036">
    <property type="term" value="P:actin cytoskeleton organization"/>
    <property type="evidence" value="ECO:0007669"/>
    <property type="project" value="InterPro"/>
</dbReference>
<feature type="coiled-coil region" evidence="2">
    <location>
        <begin position="439"/>
        <end position="522"/>
    </location>
</feature>
<dbReference type="Gene3D" id="1.20.58.2220">
    <property type="entry name" value="Formin, FH2 domain"/>
    <property type="match status" value="1"/>
</dbReference>
<evidence type="ECO:0000256" key="2">
    <source>
        <dbReference type="SAM" id="Coils"/>
    </source>
</evidence>
<proteinExistence type="predicted"/>
<dbReference type="AlphaFoldDB" id="A0A8C4EZZ3"/>
<dbReference type="InterPro" id="IPR014767">
    <property type="entry name" value="DAD_dom"/>
</dbReference>
<dbReference type="InterPro" id="IPR051425">
    <property type="entry name" value="Formin_Homology"/>
</dbReference>
<dbReference type="PROSITE" id="PS51232">
    <property type="entry name" value="GBD_FH3"/>
    <property type="match status" value="1"/>
</dbReference>
<dbReference type="PANTHER" id="PTHR45725">
    <property type="entry name" value="FORMIN HOMOLOGY 2 FAMILY MEMBER"/>
    <property type="match status" value="1"/>
</dbReference>
<dbReference type="GO" id="GO:0001725">
    <property type="term" value="C:stress fiber"/>
    <property type="evidence" value="ECO:0007669"/>
    <property type="project" value="TreeGrafter"/>
</dbReference>
<feature type="domain" description="DAD" evidence="4">
    <location>
        <begin position="992"/>
        <end position="1024"/>
    </location>
</feature>
<feature type="region of interest" description="Disordered" evidence="3">
    <location>
        <begin position="555"/>
        <end position="599"/>
    </location>
</feature>
<feature type="domain" description="FH2" evidence="6">
    <location>
        <begin position="577"/>
        <end position="974"/>
    </location>
</feature>
<dbReference type="InterPro" id="IPR015425">
    <property type="entry name" value="FH2_Formin"/>
</dbReference>
<dbReference type="Pfam" id="PF06371">
    <property type="entry name" value="Drf_GBD"/>
    <property type="match status" value="1"/>
</dbReference>